<keyword evidence="7" id="KW-0862">Zinc</keyword>
<dbReference type="CDD" id="cd08204">
    <property type="entry name" value="ArfGap"/>
    <property type="match status" value="1"/>
</dbReference>
<dbReference type="PANTHER" id="PTHR45719:SF9">
    <property type="entry name" value="CORE-2_I-BRANCHING BETA-1,6-N-ACETYLGLUCOSAMINYLTRANSFERASE FAMILY PROTEIN"/>
    <property type="match status" value="1"/>
</dbReference>
<evidence type="ECO:0000313" key="14">
    <source>
        <dbReference type="EMBL" id="KAG6500461.1"/>
    </source>
</evidence>
<evidence type="ECO:0000313" key="15">
    <source>
        <dbReference type="Proteomes" id="UP000734854"/>
    </source>
</evidence>
<dbReference type="Pfam" id="PF02485">
    <property type="entry name" value="Branch"/>
    <property type="match status" value="1"/>
</dbReference>
<dbReference type="GO" id="GO:0005096">
    <property type="term" value="F:GTPase activator activity"/>
    <property type="evidence" value="ECO:0007669"/>
    <property type="project" value="UniProtKB-KW"/>
</dbReference>
<evidence type="ECO:0000256" key="6">
    <source>
        <dbReference type="ARBA" id="ARBA00022771"/>
    </source>
</evidence>
<keyword evidence="5" id="KW-0479">Metal-binding</keyword>
<organism evidence="14 15">
    <name type="scientific">Zingiber officinale</name>
    <name type="common">Ginger</name>
    <name type="synonym">Amomum zingiber</name>
    <dbReference type="NCBI Taxonomy" id="94328"/>
    <lineage>
        <taxon>Eukaryota</taxon>
        <taxon>Viridiplantae</taxon>
        <taxon>Streptophyta</taxon>
        <taxon>Embryophyta</taxon>
        <taxon>Tracheophyta</taxon>
        <taxon>Spermatophyta</taxon>
        <taxon>Magnoliopsida</taxon>
        <taxon>Liliopsida</taxon>
        <taxon>Zingiberales</taxon>
        <taxon>Zingiberaceae</taxon>
        <taxon>Zingiber</taxon>
    </lineage>
</organism>
<dbReference type="Gene3D" id="1.10.220.150">
    <property type="entry name" value="Arf GTPase activating protein"/>
    <property type="match status" value="1"/>
</dbReference>
<evidence type="ECO:0000256" key="1">
    <source>
        <dbReference type="ARBA" id="ARBA00004606"/>
    </source>
</evidence>
<sequence length="970" mass="108813">MRKISGVYSARPFSDRRWLLPFVASLLISLTLLMATVLGLFSSPNARDSLSLDIVTVTSNDVSEDYSIGLDRKILLGQPVASLEEEEEEAPRIAYLITGTKGDSQRMRRTLQAIYHPRNQYILHLDLEAPPRERIDLTMYVKGDPLFSEVENVRVIAKANLVTYKGPTMIACTLHAISILLKEKLRWDWFINLSASDYPLMTQDDILHVLSSLPRNLNFIEHSPITGWKLIQRARPIIVDPGLYLSKKFNVFTTTERRELPTSFKLYTGSAWVMLTRRFVEYCIQGWENLPRTILMYYVNFISSPEGYFHTVICNSDEFRNTSISHDLHYINWDNPPKQHPLYLSSKDFDRMVKSGMPFARKFAKGDPVLDKIDRELLGRSNGQVTPGRWCNQRSNGAEQCSSRVHDFKFLPGPGAERLQQLMKKLVSEEFRNGSCSKLQYDQTKRDWIASRKTIISSFLLNSIIKSTLRSSFCRGPRWASVNLGIFICMQCSGIHRSLGVHISKVRSATLDTWLPEQVDFIQSMGNEKANSYWEAELPRNHSRVVIEKFIRSKYRSSHLPCDIACLYEDKRWVPHDKRFRSPSVIHEEMAPKLKQTSSDKSENESTNRAKALNKQDDSSKKTRGSLSVPKLPSLVSSGSKVETRRSQLVEPESRNVVPSLTAVVTTTAPLKVVSMVDLLNLDSVNGPSETGSEASSIGDHSWANFQSADLTSSLDMNTTTKSAEVKKENTHGVENLFKDLTSSLQPLTQIKTQIDVTSSLENRTKENAQVKNETTHGVESLAEDPTCFLNPSTKWNPETVVKDDIMSLFEMSSMVSPFVLQQQQLAYLSQQQVLLAAAKSGNGPPAVPSRGTHQRSNSESNAMNANFLAQSWPNYAYQIPTNMHFTGQPNFNNFSQMGSSSHPHLSGGYISAPAPDHHGVGSSASADMNNAVGVHMPLASSSSHTATSSSRSLSDYDFSSLTDGLFLKR</sequence>
<feature type="compositionally biased region" description="Basic and acidic residues" evidence="11">
    <location>
        <begin position="586"/>
        <end position="621"/>
    </location>
</feature>
<evidence type="ECO:0000256" key="7">
    <source>
        <dbReference type="ARBA" id="ARBA00022833"/>
    </source>
</evidence>
<dbReference type="SMART" id="SM00105">
    <property type="entry name" value="ArfGap"/>
    <property type="match status" value="1"/>
</dbReference>
<dbReference type="InterPro" id="IPR037278">
    <property type="entry name" value="ARFGAP/RecO"/>
</dbReference>
<evidence type="ECO:0000256" key="3">
    <source>
        <dbReference type="ARBA" id="ARBA00022676"/>
    </source>
</evidence>
<keyword evidence="15" id="KW-1185">Reference proteome</keyword>
<accession>A0A8J5G628</accession>
<name>A0A8J5G628_ZINOF</name>
<gene>
    <name evidence="14" type="ORF">ZIOFF_040306</name>
</gene>
<dbReference type="PANTHER" id="PTHR45719">
    <property type="entry name" value="GLYCOSYLTRANSFERASE"/>
    <property type="match status" value="1"/>
</dbReference>
<dbReference type="InterPro" id="IPR001164">
    <property type="entry name" value="ArfGAP_dom"/>
</dbReference>
<keyword evidence="9" id="KW-0325">Glycoprotein</keyword>
<comment type="caution">
    <text evidence="14">The sequence shown here is derived from an EMBL/GenBank/DDBJ whole genome shotgun (WGS) entry which is preliminary data.</text>
</comment>
<dbReference type="EMBL" id="JACMSC010000011">
    <property type="protein sequence ID" value="KAG6500461.1"/>
    <property type="molecule type" value="Genomic_DNA"/>
</dbReference>
<evidence type="ECO:0000256" key="11">
    <source>
        <dbReference type="SAM" id="MobiDB-lite"/>
    </source>
</evidence>
<evidence type="ECO:0000256" key="12">
    <source>
        <dbReference type="SAM" id="Phobius"/>
    </source>
</evidence>
<feature type="transmembrane region" description="Helical" evidence="12">
    <location>
        <begin position="20"/>
        <end position="41"/>
    </location>
</feature>
<comment type="subcellular location">
    <subcellularLocation>
        <location evidence="1">Membrane</location>
        <topology evidence="1">Single-pass type II membrane protein</topology>
    </subcellularLocation>
</comment>
<protein>
    <recommendedName>
        <fullName evidence="13">Arf-GAP domain-containing protein</fullName>
    </recommendedName>
</protein>
<dbReference type="PRINTS" id="PR00405">
    <property type="entry name" value="REVINTRACTNG"/>
</dbReference>
<dbReference type="SUPFAM" id="SSF57863">
    <property type="entry name" value="ArfGap/RecO-like zinc finger"/>
    <property type="match status" value="1"/>
</dbReference>
<feature type="domain" description="Arf-GAP" evidence="13">
    <location>
        <begin position="420"/>
        <end position="556"/>
    </location>
</feature>
<evidence type="ECO:0000256" key="9">
    <source>
        <dbReference type="ARBA" id="ARBA00023180"/>
    </source>
</evidence>
<dbReference type="Proteomes" id="UP000734854">
    <property type="component" value="Unassembled WGS sequence"/>
</dbReference>
<keyword evidence="12" id="KW-1133">Transmembrane helix</keyword>
<evidence type="ECO:0000256" key="5">
    <source>
        <dbReference type="ARBA" id="ARBA00022723"/>
    </source>
</evidence>
<feature type="region of interest" description="Disordered" evidence="11">
    <location>
        <begin position="584"/>
        <end position="653"/>
    </location>
</feature>
<feature type="compositionally biased region" description="Basic and acidic residues" evidence="11">
    <location>
        <begin position="642"/>
        <end position="653"/>
    </location>
</feature>
<feature type="region of interest" description="Disordered" evidence="11">
    <location>
        <begin position="841"/>
        <end position="860"/>
    </location>
</feature>
<feature type="compositionally biased region" description="Low complexity" evidence="11">
    <location>
        <begin position="625"/>
        <end position="641"/>
    </location>
</feature>
<dbReference type="InterPro" id="IPR038508">
    <property type="entry name" value="ArfGAP_dom_sf"/>
</dbReference>
<proteinExistence type="predicted"/>
<evidence type="ECO:0000259" key="13">
    <source>
        <dbReference type="PROSITE" id="PS50115"/>
    </source>
</evidence>
<dbReference type="GO" id="GO:0008270">
    <property type="term" value="F:zinc ion binding"/>
    <property type="evidence" value="ECO:0007669"/>
    <property type="project" value="UniProtKB-KW"/>
</dbReference>
<dbReference type="GO" id="GO:0015020">
    <property type="term" value="F:glucuronosyltransferase activity"/>
    <property type="evidence" value="ECO:0007669"/>
    <property type="project" value="InterPro"/>
</dbReference>
<dbReference type="InterPro" id="IPR003406">
    <property type="entry name" value="Glyco_trans_14"/>
</dbReference>
<keyword evidence="6 10" id="KW-0863">Zinc-finger</keyword>
<evidence type="ECO:0000256" key="2">
    <source>
        <dbReference type="ARBA" id="ARBA00022468"/>
    </source>
</evidence>
<keyword evidence="2" id="KW-0343">GTPase activation</keyword>
<dbReference type="Pfam" id="PF01412">
    <property type="entry name" value="ArfGap"/>
    <property type="match status" value="1"/>
</dbReference>
<dbReference type="FunFam" id="1.10.220.150:FF:000009">
    <property type="entry name" value="stromal membrane-associated protein 1 isoform X1"/>
    <property type="match status" value="1"/>
</dbReference>
<reference evidence="14 15" key="1">
    <citation type="submission" date="2020-08" db="EMBL/GenBank/DDBJ databases">
        <title>Plant Genome Project.</title>
        <authorList>
            <person name="Zhang R.-G."/>
        </authorList>
    </citation>
    <scope>NUCLEOTIDE SEQUENCE [LARGE SCALE GENOMIC DNA]</scope>
    <source>
        <tissue evidence="14">Rhizome</tissue>
    </source>
</reference>
<dbReference type="AlphaFoldDB" id="A0A8J5G628"/>
<dbReference type="GO" id="GO:0016020">
    <property type="term" value="C:membrane"/>
    <property type="evidence" value="ECO:0007669"/>
    <property type="project" value="UniProtKB-SubCell"/>
</dbReference>
<evidence type="ECO:0000256" key="10">
    <source>
        <dbReference type="PROSITE-ProRule" id="PRU00288"/>
    </source>
</evidence>
<dbReference type="PROSITE" id="PS50115">
    <property type="entry name" value="ARFGAP"/>
    <property type="match status" value="1"/>
</dbReference>
<evidence type="ECO:0000256" key="4">
    <source>
        <dbReference type="ARBA" id="ARBA00022679"/>
    </source>
</evidence>
<dbReference type="InterPro" id="IPR044610">
    <property type="entry name" value="GLCAT14A/B/C"/>
</dbReference>
<keyword evidence="12" id="KW-0812">Transmembrane</keyword>
<keyword evidence="8 12" id="KW-0472">Membrane</keyword>
<evidence type="ECO:0000256" key="8">
    <source>
        <dbReference type="ARBA" id="ARBA00023136"/>
    </source>
</evidence>
<keyword evidence="3" id="KW-0328">Glycosyltransferase</keyword>
<keyword evidence="4" id="KW-0808">Transferase</keyword>